<dbReference type="Gene3D" id="3.30.429.10">
    <property type="entry name" value="Macrophage Migration Inhibitory Factor"/>
    <property type="match status" value="1"/>
</dbReference>
<dbReference type="AlphaFoldDB" id="A0A423Q2T9"/>
<dbReference type="InterPro" id="IPR014347">
    <property type="entry name" value="Tautomerase/MIF_sf"/>
</dbReference>
<sequence length="164" mass="18520">MAGYFAMPRQEIRRDDDDHAPNTLELRNCKVTQSMPYLQLDTTQSFSGEEKAAFSAALADCYARHMQMDRRRISVAIRELGPDGLWRIVDDQPVPANLLMCDIRLGREAARRQALAEAMLAVCQAELGLAVERVNIEFTQHAADEMYHPTLGGFSPDWHPSDDQ</sequence>
<dbReference type="InParanoid" id="A0A423Q2T9"/>
<evidence type="ECO:0000256" key="1">
    <source>
        <dbReference type="SAM" id="MobiDB-lite"/>
    </source>
</evidence>
<comment type="caution">
    <text evidence="2">The sequence shown here is derived from an EMBL/GenBank/DDBJ whole genome shotgun (WGS) entry which is preliminary data.</text>
</comment>
<organism evidence="2 3">
    <name type="scientific">Salinisphaera japonica YTM-1</name>
    <dbReference type="NCBI Taxonomy" id="1209778"/>
    <lineage>
        <taxon>Bacteria</taxon>
        <taxon>Pseudomonadati</taxon>
        <taxon>Pseudomonadota</taxon>
        <taxon>Gammaproteobacteria</taxon>
        <taxon>Salinisphaerales</taxon>
        <taxon>Salinisphaeraceae</taxon>
        <taxon>Salinisphaera</taxon>
    </lineage>
</organism>
<feature type="compositionally biased region" description="Basic and acidic residues" evidence="1">
    <location>
        <begin position="10"/>
        <end position="20"/>
    </location>
</feature>
<evidence type="ECO:0000313" key="2">
    <source>
        <dbReference type="EMBL" id="ROO32863.1"/>
    </source>
</evidence>
<accession>A0A423Q2T9</accession>
<name>A0A423Q2T9_9GAMM</name>
<evidence type="ECO:0000313" key="3">
    <source>
        <dbReference type="Proteomes" id="UP000285310"/>
    </source>
</evidence>
<proteinExistence type="predicted"/>
<gene>
    <name evidence="2" type="ORF">SAJA_01160</name>
</gene>
<reference evidence="2 3" key="1">
    <citation type="submission" date="2013-10" db="EMBL/GenBank/DDBJ databases">
        <title>Salinisphaera japonica YTM-1 Genome Sequencing.</title>
        <authorList>
            <person name="Lai Q."/>
            <person name="Li C."/>
            <person name="Shao Z."/>
        </authorList>
    </citation>
    <scope>NUCLEOTIDE SEQUENCE [LARGE SCALE GENOMIC DNA]</scope>
    <source>
        <strain evidence="2 3">YTM-1</strain>
    </source>
</reference>
<dbReference type="SUPFAM" id="SSF55331">
    <property type="entry name" value="Tautomerase/MIF"/>
    <property type="match status" value="1"/>
</dbReference>
<dbReference type="Proteomes" id="UP000285310">
    <property type="component" value="Unassembled WGS sequence"/>
</dbReference>
<feature type="region of interest" description="Disordered" evidence="1">
    <location>
        <begin position="1"/>
        <end position="21"/>
    </location>
</feature>
<keyword evidence="3" id="KW-1185">Reference proteome</keyword>
<dbReference type="EMBL" id="AYKG01000001">
    <property type="protein sequence ID" value="ROO32863.1"/>
    <property type="molecule type" value="Genomic_DNA"/>
</dbReference>
<protein>
    <submittedName>
        <fullName evidence="2">Tautomerase</fullName>
    </submittedName>
</protein>